<keyword evidence="4" id="KW-1185">Reference proteome</keyword>
<dbReference type="Gene3D" id="1.20.1600.10">
    <property type="entry name" value="Outer membrane efflux proteins (OEP)"/>
    <property type="match status" value="1"/>
</dbReference>
<evidence type="ECO:0000256" key="2">
    <source>
        <dbReference type="RuleBase" id="RU362097"/>
    </source>
</evidence>
<organism evidence="3 4">
    <name type="scientific">Sphaerotilus montanus</name>
    <dbReference type="NCBI Taxonomy" id="522889"/>
    <lineage>
        <taxon>Bacteria</taxon>
        <taxon>Pseudomonadati</taxon>
        <taxon>Pseudomonadota</taxon>
        <taxon>Betaproteobacteria</taxon>
        <taxon>Burkholderiales</taxon>
        <taxon>Sphaerotilaceae</taxon>
        <taxon>Sphaerotilus</taxon>
    </lineage>
</organism>
<name>A0A7Y9U910_9BURK</name>
<evidence type="ECO:0000256" key="1">
    <source>
        <dbReference type="ARBA" id="ARBA00007613"/>
    </source>
</evidence>
<dbReference type="RefSeq" id="WP_375139089.1">
    <property type="nucleotide sequence ID" value="NZ_JACCFH010000001.1"/>
</dbReference>
<evidence type="ECO:0000313" key="4">
    <source>
        <dbReference type="Proteomes" id="UP000518288"/>
    </source>
</evidence>
<evidence type="ECO:0000313" key="3">
    <source>
        <dbReference type="EMBL" id="NYG35201.1"/>
    </source>
</evidence>
<accession>A0A7Y9U910</accession>
<dbReference type="Pfam" id="PF02321">
    <property type="entry name" value="OEP"/>
    <property type="match status" value="2"/>
</dbReference>
<dbReference type="Proteomes" id="UP000518288">
    <property type="component" value="Unassembled WGS sequence"/>
</dbReference>
<dbReference type="SUPFAM" id="SSF56954">
    <property type="entry name" value="Outer membrane efflux proteins (OEP)"/>
    <property type="match status" value="1"/>
</dbReference>
<comment type="subcellular location">
    <subcellularLocation>
        <location evidence="2">Cell membrane</location>
        <topology evidence="2">Lipid-anchor</topology>
    </subcellularLocation>
</comment>
<comment type="similarity">
    <text evidence="1 2">Belongs to the outer membrane factor (OMF) (TC 1.B.17) family.</text>
</comment>
<keyword evidence="2" id="KW-0812">Transmembrane</keyword>
<keyword evidence="2 3" id="KW-0449">Lipoprotein</keyword>
<sequence>MSTAALARPAWQAPLPHAGDPGRLVSWWSQFDDPLLPALIDEAQAAHPLLAQALARIQQARAGQRVAASAGWPTVGANVQAQRGSSAATGFNAVSQASAVADAGWEIDLFGGVRHGLDAARSRAEQAELGWHEARVSLAAEVAQTYVALRTCEATVALYTREADSLGRSSALVQKKADVGFEAPANARLAQASAAQARDRVTVQQTECALLVKALVLLTGAEERALRDRLATRAARLPQPTSFALNTLPAATLAQRPDLAAAERELQASAADVGVAEAARWPQLTIGGNLGIGLVRTGGSTSDALTWGFGPNLSLPIFNRGRLQAQADAARARYDDARAGYALKLRSAVREVEEALLRLDASQRREADARTAAEGLRSFLGSTEERARLGSASVIETEEARRLTLSAEATLLALQREQVAAWISLYRAIGGGWTRETNTPS</sequence>
<dbReference type="InterPro" id="IPR003423">
    <property type="entry name" value="OMP_efflux"/>
</dbReference>
<dbReference type="EMBL" id="JACCFH010000001">
    <property type="protein sequence ID" value="NYG35201.1"/>
    <property type="molecule type" value="Genomic_DNA"/>
</dbReference>
<dbReference type="GO" id="GO:0015562">
    <property type="term" value="F:efflux transmembrane transporter activity"/>
    <property type="evidence" value="ECO:0007669"/>
    <property type="project" value="InterPro"/>
</dbReference>
<dbReference type="Gene3D" id="2.20.200.10">
    <property type="entry name" value="Outer membrane efflux proteins (OEP)"/>
    <property type="match status" value="1"/>
</dbReference>
<keyword evidence="2" id="KW-1134">Transmembrane beta strand</keyword>
<gene>
    <name evidence="3" type="ORF">BDD16_004187</name>
</gene>
<dbReference type="GO" id="GO:0005886">
    <property type="term" value="C:plasma membrane"/>
    <property type="evidence" value="ECO:0007669"/>
    <property type="project" value="UniProtKB-SubCell"/>
</dbReference>
<keyword evidence="2" id="KW-0564">Palmitate</keyword>
<keyword evidence="2" id="KW-0472">Membrane</keyword>
<dbReference type="PANTHER" id="PTHR30203">
    <property type="entry name" value="OUTER MEMBRANE CATION EFFLUX PROTEIN"/>
    <property type="match status" value="1"/>
</dbReference>
<reference evidence="3 4" key="1">
    <citation type="submission" date="2020-07" db="EMBL/GenBank/DDBJ databases">
        <title>Genomic Encyclopedia of Archaeal and Bacterial Type Strains, Phase II (KMG-II): from individual species to whole genera.</title>
        <authorList>
            <person name="Goeker M."/>
        </authorList>
    </citation>
    <scope>NUCLEOTIDE SEQUENCE [LARGE SCALE GENOMIC DNA]</scope>
    <source>
        <strain evidence="3 4">DSM 21226</strain>
    </source>
</reference>
<dbReference type="AlphaFoldDB" id="A0A7Y9U910"/>
<proteinExistence type="inferred from homology"/>
<dbReference type="InterPro" id="IPR010131">
    <property type="entry name" value="MdtP/NodT-like"/>
</dbReference>
<dbReference type="NCBIfam" id="TIGR01845">
    <property type="entry name" value="outer_NodT"/>
    <property type="match status" value="1"/>
</dbReference>
<comment type="caution">
    <text evidence="3">The sequence shown here is derived from an EMBL/GenBank/DDBJ whole genome shotgun (WGS) entry which is preliminary data.</text>
</comment>
<protein>
    <submittedName>
        <fullName evidence="3">NodT family efflux transporter outer membrane factor (OMF) lipoprotein</fullName>
    </submittedName>
</protein>
<dbReference type="PANTHER" id="PTHR30203:SF32">
    <property type="entry name" value="CATION EFFLUX SYSTEM PROTEIN CUSC"/>
    <property type="match status" value="1"/>
</dbReference>